<evidence type="ECO:0000256" key="1">
    <source>
        <dbReference type="SAM" id="MobiDB-lite"/>
    </source>
</evidence>
<evidence type="ECO:0000313" key="2">
    <source>
        <dbReference type="EMBL" id="KAE8930949.1"/>
    </source>
</evidence>
<evidence type="ECO:0000313" key="6">
    <source>
        <dbReference type="EMBL" id="KAE9192316.1"/>
    </source>
</evidence>
<evidence type="ECO:0000313" key="13">
    <source>
        <dbReference type="Proteomes" id="UP000440367"/>
    </source>
</evidence>
<gene>
    <name evidence="8" type="ORF">PF001_g18021</name>
    <name evidence="7" type="ORF">PF002_g19535</name>
    <name evidence="6" type="ORF">PF005_g18505</name>
    <name evidence="5" type="ORF">PF006_g17650</name>
    <name evidence="4" type="ORF">PF007_g18831</name>
    <name evidence="9" type="ORF">PF008_g21738</name>
    <name evidence="2" type="ORF">PF009_g18977</name>
    <name evidence="3" type="ORF">PF010_g23963</name>
</gene>
<dbReference type="Proteomes" id="UP000486351">
    <property type="component" value="Unassembled WGS sequence"/>
</dbReference>
<evidence type="ECO:0000313" key="5">
    <source>
        <dbReference type="EMBL" id="KAE9122445.1"/>
    </source>
</evidence>
<dbReference type="Proteomes" id="UP000440732">
    <property type="component" value="Unassembled WGS sequence"/>
</dbReference>
<feature type="compositionally biased region" description="Polar residues" evidence="1">
    <location>
        <begin position="261"/>
        <end position="272"/>
    </location>
</feature>
<feature type="compositionally biased region" description="Basic and acidic residues" evidence="1">
    <location>
        <begin position="214"/>
        <end position="223"/>
    </location>
</feature>
<comment type="caution">
    <text evidence="6">The sequence shown here is derived from an EMBL/GenBank/DDBJ whole genome shotgun (WGS) entry which is preliminary data.</text>
</comment>
<dbReference type="Proteomes" id="UP000488956">
    <property type="component" value="Unassembled WGS sequence"/>
</dbReference>
<evidence type="ECO:0008006" key="18">
    <source>
        <dbReference type="Google" id="ProtNLM"/>
    </source>
</evidence>
<dbReference type="Proteomes" id="UP000429523">
    <property type="component" value="Unassembled WGS sequence"/>
</dbReference>
<name>A0A6A3WZJ6_9STRA</name>
<evidence type="ECO:0000313" key="11">
    <source>
        <dbReference type="Proteomes" id="UP000433483"/>
    </source>
</evidence>
<dbReference type="EMBL" id="QXGD01001358">
    <property type="protein sequence ID" value="KAE9207998.1"/>
    <property type="molecule type" value="Genomic_DNA"/>
</dbReference>
<dbReference type="Proteomes" id="UP000437068">
    <property type="component" value="Unassembled WGS sequence"/>
</dbReference>
<evidence type="ECO:0000313" key="10">
    <source>
        <dbReference type="Proteomes" id="UP000429523"/>
    </source>
</evidence>
<dbReference type="EMBL" id="QXFY01001981">
    <property type="protein sequence ID" value="KAE9305381.1"/>
    <property type="molecule type" value="Genomic_DNA"/>
</dbReference>
<accession>A0A6A3WZJ6</accession>
<dbReference type="OrthoDB" id="126326at2759"/>
<dbReference type="Proteomes" id="UP000441208">
    <property type="component" value="Unassembled WGS sequence"/>
</dbReference>
<evidence type="ECO:0000313" key="16">
    <source>
        <dbReference type="Proteomes" id="UP000486351"/>
    </source>
</evidence>
<dbReference type="EMBL" id="QXGB01001349">
    <property type="protein sequence ID" value="KAE9192316.1"/>
    <property type="molecule type" value="Genomic_DNA"/>
</dbReference>
<reference evidence="10 11" key="1">
    <citation type="submission" date="2018-08" db="EMBL/GenBank/DDBJ databases">
        <title>Genomic investigation of the strawberry pathogen Phytophthora fragariae indicates pathogenicity is determined by transcriptional variation in three key races.</title>
        <authorList>
            <person name="Adams T.M."/>
            <person name="Armitage A.D."/>
            <person name="Sobczyk M.K."/>
            <person name="Bates H.J."/>
            <person name="Dunwell J.M."/>
            <person name="Nellist C.F."/>
            <person name="Harrison R.J."/>
        </authorList>
    </citation>
    <scope>NUCLEOTIDE SEQUENCE [LARGE SCALE GENOMIC DNA]</scope>
    <source>
        <strain evidence="8 12">A4</strain>
        <strain evidence="7 13">BC-1</strain>
        <strain evidence="6 11">NOV-27</strain>
        <strain evidence="5 14">NOV-5</strain>
        <strain evidence="4 15">NOV-71</strain>
        <strain evidence="9 16">NOV-77</strain>
        <strain evidence="2 10">NOV-9</strain>
        <strain evidence="3 17">ONT-3</strain>
    </source>
</reference>
<protein>
    <recommendedName>
        <fullName evidence="18">C3H1-type domain-containing protein</fullName>
    </recommendedName>
</protein>
<sequence length="630" mass="70019">MTVPVPGDLAFVGPAHLKELSDFQYVELIAVENGIATVKVVGPDEDDDEKQLSLPVDNFTHRAVASSERDQWPGSYIAHPVAFAWTSADGVDEWTYGVVSGYTVSELMTTLHVVCQDRSIRLPLTSTTSVIKVDVLNYALQTGVRGNTAAVSPPELLEQQNKVITLCQRRRAGIPKAVKTMMSVPFAGDDIVPLIRPSNLQLVRVRRQHAVDYETAARTKRPSDLYADPGAESGALATQATHNEGLRRRLTNRSGRGRPLTSDSESDNNLSDQDIVMPPDSLESEDEDIREVQHMHRPLTKRRRVERTDTVSHSDSSSSDEDQSTHNGSRNRGVVFHPSPTDRRVHNAVVRHRHAGKEPQMLLQSAQQSQHLDFIGTPPVLCGAYFFGFGVGLSIMHFRRAVIKDEVATTESGVNMWDFSSKNSLPTPPRASSLSDLIGALSSFHKFAKYFYNKDTKRFIGAARDFVIAYADSDTPDPVMARLLTHWINCKLGKFRNRLITEGLRAALLVQKEFSRTDEQLIALKESYPSWQKPTASVNHQRGAAADSIVRSNRQQESRQSTKLRIPANVISSLPKGEDGRRLCMRYVSIVGCNTSDCARAHFRPDSLTEEAKAVITERWKGLSAECKDL</sequence>
<dbReference type="EMBL" id="QXGA01001318">
    <property type="protein sequence ID" value="KAE9122445.1"/>
    <property type="molecule type" value="Genomic_DNA"/>
</dbReference>
<proteinExistence type="predicted"/>
<evidence type="ECO:0000313" key="9">
    <source>
        <dbReference type="EMBL" id="KAE9305381.1"/>
    </source>
</evidence>
<evidence type="ECO:0000313" key="7">
    <source>
        <dbReference type="EMBL" id="KAE9207998.1"/>
    </source>
</evidence>
<evidence type="ECO:0000313" key="14">
    <source>
        <dbReference type="Proteomes" id="UP000440732"/>
    </source>
</evidence>
<evidence type="ECO:0000313" key="15">
    <source>
        <dbReference type="Proteomes" id="UP000441208"/>
    </source>
</evidence>
<evidence type="ECO:0000313" key="3">
    <source>
        <dbReference type="EMBL" id="KAE9076278.1"/>
    </source>
</evidence>
<evidence type="ECO:0000313" key="8">
    <source>
        <dbReference type="EMBL" id="KAE9293934.1"/>
    </source>
</evidence>
<dbReference type="EMBL" id="QXFX01002514">
    <property type="protein sequence ID" value="KAE9076278.1"/>
    <property type="molecule type" value="Genomic_DNA"/>
</dbReference>
<evidence type="ECO:0000313" key="4">
    <source>
        <dbReference type="EMBL" id="KAE9091562.1"/>
    </source>
</evidence>
<dbReference type="EMBL" id="QXGE01001345">
    <property type="protein sequence ID" value="KAE9293934.1"/>
    <property type="molecule type" value="Genomic_DNA"/>
</dbReference>
<evidence type="ECO:0000313" key="12">
    <source>
        <dbReference type="Proteomes" id="UP000437068"/>
    </source>
</evidence>
<feature type="region of interest" description="Disordered" evidence="1">
    <location>
        <begin position="214"/>
        <end position="341"/>
    </location>
</feature>
<dbReference type="EMBL" id="QXGF01001307">
    <property type="protein sequence ID" value="KAE8930949.1"/>
    <property type="molecule type" value="Genomic_DNA"/>
</dbReference>
<organism evidence="6 11">
    <name type="scientific">Phytophthora fragariae</name>
    <dbReference type="NCBI Taxonomy" id="53985"/>
    <lineage>
        <taxon>Eukaryota</taxon>
        <taxon>Sar</taxon>
        <taxon>Stramenopiles</taxon>
        <taxon>Oomycota</taxon>
        <taxon>Peronosporomycetes</taxon>
        <taxon>Peronosporales</taxon>
        <taxon>Peronosporaceae</taxon>
        <taxon>Phytophthora</taxon>
    </lineage>
</organism>
<feature type="compositionally biased region" description="Basic residues" evidence="1">
    <location>
        <begin position="295"/>
        <end position="305"/>
    </location>
</feature>
<dbReference type="AlphaFoldDB" id="A0A6A3WZJ6"/>
<dbReference type="Proteomes" id="UP000433483">
    <property type="component" value="Unassembled WGS sequence"/>
</dbReference>
<keyword evidence="11" id="KW-1185">Reference proteome</keyword>
<feature type="region of interest" description="Disordered" evidence="1">
    <location>
        <begin position="542"/>
        <end position="562"/>
    </location>
</feature>
<evidence type="ECO:0000313" key="17">
    <source>
        <dbReference type="Proteomes" id="UP000488956"/>
    </source>
</evidence>
<feature type="compositionally biased region" description="Polar residues" evidence="1">
    <location>
        <begin position="550"/>
        <end position="562"/>
    </location>
</feature>
<dbReference type="EMBL" id="QXFZ01001378">
    <property type="protein sequence ID" value="KAE9091562.1"/>
    <property type="molecule type" value="Genomic_DNA"/>
</dbReference>
<dbReference type="Proteomes" id="UP000440367">
    <property type="component" value="Unassembled WGS sequence"/>
</dbReference>